<accession>A0A0J7XGB9</accession>
<protein>
    <submittedName>
        <fullName evidence="1">Uncharacterized protein</fullName>
    </submittedName>
</protein>
<reference evidence="1 2" key="1">
    <citation type="journal article" date="2015" name="G3 (Bethesda)">
        <title>Insights into Ongoing Evolution of the Hexachlorocyclohexane Catabolic Pathway from Comparative Genomics of Ten Sphingomonadaceae Strains.</title>
        <authorList>
            <person name="Pearce S.L."/>
            <person name="Oakeshott J.G."/>
            <person name="Pandey G."/>
        </authorList>
    </citation>
    <scope>NUCLEOTIDE SEQUENCE [LARGE SCALE GENOMIC DNA]</scope>
    <source>
        <strain evidence="1 2">LL02</strain>
    </source>
</reference>
<dbReference type="PATRIC" id="fig|1114963.3.peg.4947"/>
<organism evidence="1 2">
    <name type="scientific">Novosphingobium barchaimii LL02</name>
    <dbReference type="NCBI Taxonomy" id="1114963"/>
    <lineage>
        <taxon>Bacteria</taxon>
        <taxon>Pseudomonadati</taxon>
        <taxon>Pseudomonadota</taxon>
        <taxon>Alphaproteobacteria</taxon>
        <taxon>Sphingomonadales</taxon>
        <taxon>Sphingomonadaceae</taxon>
        <taxon>Novosphingobium</taxon>
    </lineage>
</organism>
<dbReference type="AlphaFoldDB" id="A0A0J7XGB9"/>
<proteinExistence type="predicted"/>
<gene>
    <name evidence="1" type="ORF">V474_06485</name>
</gene>
<dbReference type="OrthoDB" id="7477615at2"/>
<keyword evidence="2" id="KW-1185">Reference proteome</keyword>
<comment type="caution">
    <text evidence="1">The sequence shown here is derived from an EMBL/GenBank/DDBJ whole genome shotgun (WGS) entry which is preliminary data.</text>
</comment>
<evidence type="ECO:0000313" key="1">
    <source>
        <dbReference type="EMBL" id="KMS50744.1"/>
    </source>
</evidence>
<dbReference type="EMBL" id="JACU01000015">
    <property type="protein sequence ID" value="KMS50744.1"/>
    <property type="molecule type" value="Genomic_DNA"/>
</dbReference>
<dbReference type="Proteomes" id="UP000052268">
    <property type="component" value="Unassembled WGS sequence"/>
</dbReference>
<name>A0A0J7XGB9_9SPHN</name>
<evidence type="ECO:0000313" key="2">
    <source>
        <dbReference type="Proteomes" id="UP000052268"/>
    </source>
</evidence>
<sequence length="69" mass="7840">MQPMRHLDRDTRRARLLAARTRPVGGINRRGIFTGHWDGGDVVRQFRGDNGSWIGLAAYKAKEEPEPQP</sequence>